<reference evidence="7 8" key="1">
    <citation type="submission" date="2022-03" db="EMBL/GenBank/DDBJ databases">
        <title>Agromyces sp. isolated from the gut of P. brevitarsis seulensis larvae.</title>
        <authorList>
            <person name="Won M."/>
            <person name="Kwon S.-W."/>
        </authorList>
    </citation>
    <scope>NUCLEOTIDE SEQUENCE [LARGE SCALE GENOMIC DNA]</scope>
    <source>
        <strain evidence="7 8">KACC 16215</strain>
    </source>
</reference>
<evidence type="ECO:0000313" key="8">
    <source>
        <dbReference type="Proteomes" id="UP000831304"/>
    </source>
</evidence>
<organism evidence="7 8">
    <name type="scientific">Agromyces soli</name>
    <dbReference type="NCBI Taxonomy" id="659012"/>
    <lineage>
        <taxon>Bacteria</taxon>
        <taxon>Bacillati</taxon>
        <taxon>Actinomycetota</taxon>
        <taxon>Actinomycetes</taxon>
        <taxon>Micrococcales</taxon>
        <taxon>Microbacteriaceae</taxon>
        <taxon>Agromyces</taxon>
    </lineage>
</organism>
<dbReference type="Proteomes" id="UP000831304">
    <property type="component" value="Chromosome"/>
</dbReference>
<dbReference type="Pfam" id="PF08281">
    <property type="entry name" value="Sigma70_r4_2"/>
    <property type="match status" value="1"/>
</dbReference>
<accession>A0ABY4APH0</accession>
<dbReference type="InterPro" id="IPR036388">
    <property type="entry name" value="WH-like_DNA-bd_sf"/>
</dbReference>
<dbReference type="NCBIfam" id="TIGR02937">
    <property type="entry name" value="sigma70-ECF"/>
    <property type="match status" value="1"/>
</dbReference>
<feature type="domain" description="RNA polymerase sigma-70 region 2" evidence="5">
    <location>
        <begin position="20"/>
        <end position="86"/>
    </location>
</feature>
<dbReference type="InterPro" id="IPR013325">
    <property type="entry name" value="RNA_pol_sigma_r2"/>
</dbReference>
<gene>
    <name evidence="7" type="ORF">MTP13_11620</name>
</gene>
<dbReference type="PANTHER" id="PTHR43133:SF25">
    <property type="entry name" value="RNA POLYMERASE SIGMA FACTOR RFAY-RELATED"/>
    <property type="match status" value="1"/>
</dbReference>
<evidence type="ECO:0000256" key="1">
    <source>
        <dbReference type="ARBA" id="ARBA00010641"/>
    </source>
</evidence>
<dbReference type="EMBL" id="CP094533">
    <property type="protein sequence ID" value="UOE25003.1"/>
    <property type="molecule type" value="Genomic_DNA"/>
</dbReference>
<keyword evidence="2" id="KW-0805">Transcription regulation</keyword>
<proteinExistence type="inferred from homology"/>
<dbReference type="InterPro" id="IPR014284">
    <property type="entry name" value="RNA_pol_sigma-70_dom"/>
</dbReference>
<dbReference type="Pfam" id="PF04542">
    <property type="entry name" value="Sigma70_r2"/>
    <property type="match status" value="1"/>
</dbReference>
<evidence type="ECO:0000256" key="3">
    <source>
        <dbReference type="ARBA" id="ARBA00023082"/>
    </source>
</evidence>
<dbReference type="InterPro" id="IPR007627">
    <property type="entry name" value="RNA_pol_sigma70_r2"/>
</dbReference>
<comment type="similarity">
    <text evidence="1">Belongs to the sigma-70 factor family. ECF subfamily.</text>
</comment>
<evidence type="ECO:0000313" key="7">
    <source>
        <dbReference type="EMBL" id="UOE25003.1"/>
    </source>
</evidence>
<evidence type="ECO:0000259" key="6">
    <source>
        <dbReference type="Pfam" id="PF08281"/>
    </source>
</evidence>
<keyword evidence="4" id="KW-0804">Transcription</keyword>
<dbReference type="InterPro" id="IPR013249">
    <property type="entry name" value="RNA_pol_sigma70_r4_t2"/>
</dbReference>
<sequence length="181" mass="20937">MVSRSRAQRPADGEREFEELFRTYHAVIVAAAFNRLSDRTDAEDAAAEVFALAWRRRDDASQVFTLAWLYATLRNVVGNTYRGRTRRQRRAERAELELEGVPELASEEVLEVRLAVNRLDEADREVIWMAYWEDLSREEMAEILGCSAATLRVRLHRARRRLEQLLALDPASTVKEDAWTS</sequence>
<evidence type="ECO:0000256" key="2">
    <source>
        <dbReference type="ARBA" id="ARBA00023015"/>
    </source>
</evidence>
<evidence type="ECO:0000259" key="5">
    <source>
        <dbReference type="Pfam" id="PF04542"/>
    </source>
</evidence>
<name>A0ABY4APH0_9MICO</name>
<dbReference type="Gene3D" id="1.10.1740.10">
    <property type="match status" value="1"/>
</dbReference>
<dbReference type="SUPFAM" id="SSF88946">
    <property type="entry name" value="Sigma2 domain of RNA polymerase sigma factors"/>
    <property type="match status" value="1"/>
</dbReference>
<evidence type="ECO:0000256" key="4">
    <source>
        <dbReference type="ARBA" id="ARBA00023163"/>
    </source>
</evidence>
<dbReference type="SUPFAM" id="SSF88659">
    <property type="entry name" value="Sigma3 and sigma4 domains of RNA polymerase sigma factors"/>
    <property type="match status" value="1"/>
</dbReference>
<keyword evidence="3" id="KW-0731">Sigma factor</keyword>
<feature type="domain" description="RNA polymerase sigma factor 70 region 4 type 2" evidence="6">
    <location>
        <begin position="111"/>
        <end position="162"/>
    </location>
</feature>
<dbReference type="InterPro" id="IPR013324">
    <property type="entry name" value="RNA_pol_sigma_r3/r4-like"/>
</dbReference>
<protein>
    <submittedName>
        <fullName evidence="7">Sigma-70 family RNA polymerase sigma factor</fullName>
    </submittedName>
</protein>
<dbReference type="PANTHER" id="PTHR43133">
    <property type="entry name" value="RNA POLYMERASE ECF-TYPE SIGMA FACTO"/>
    <property type="match status" value="1"/>
</dbReference>
<keyword evidence="8" id="KW-1185">Reference proteome</keyword>
<dbReference type="InterPro" id="IPR039425">
    <property type="entry name" value="RNA_pol_sigma-70-like"/>
</dbReference>
<dbReference type="RefSeq" id="WP_243567914.1">
    <property type="nucleotide sequence ID" value="NZ_BAAARD010000008.1"/>
</dbReference>
<dbReference type="Gene3D" id="1.10.10.10">
    <property type="entry name" value="Winged helix-like DNA-binding domain superfamily/Winged helix DNA-binding domain"/>
    <property type="match status" value="1"/>
</dbReference>